<dbReference type="AlphaFoldDB" id="A0A1E5SZ07"/>
<dbReference type="SMART" id="SM00089">
    <property type="entry name" value="PKD"/>
    <property type="match status" value="1"/>
</dbReference>
<keyword evidence="1" id="KW-0732">Signal</keyword>
<dbReference type="InterPro" id="IPR025667">
    <property type="entry name" value="SprB_repeat"/>
</dbReference>
<dbReference type="InterPro" id="IPR045829">
    <property type="entry name" value="PKD_6"/>
</dbReference>
<keyword evidence="4" id="KW-1185">Reference proteome</keyword>
<dbReference type="Proteomes" id="UP000095552">
    <property type="component" value="Unassembled WGS sequence"/>
</dbReference>
<dbReference type="InterPro" id="IPR035986">
    <property type="entry name" value="PKD_dom_sf"/>
</dbReference>
<dbReference type="STRING" id="1563681.BFP71_12780"/>
<dbReference type="NCBIfam" id="TIGR04131">
    <property type="entry name" value="Bac_Flav_CTERM"/>
    <property type="match status" value="1"/>
</dbReference>
<dbReference type="InterPro" id="IPR026341">
    <property type="entry name" value="T9SS_type_B"/>
</dbReference>
<proteinExistence type="predicted"/>
<name>A0A1E5SZ07_9BACT</name>
<feature type="chain" id="PRO_5009185718" description="PKD domain-containing protein" evidence="1">
    <location>
        <begin position="26"/>
        <end position="1071"/>
    </location>
</feature>
<dbReference type="PROSITE" id="PS50093">
    <property type="entry name" value="PKD"/>
    <property type="match status" value="1"/>
</dbReference>
<evidence type="ECO:0000259" key="2">
    <source>
        <dbReference type="PROSITE" id="PS50093"/>
    </source>
</evidence>
<dbReference type="SUPFAM" id="SSF49299">
    <property type="entry name" value="PKD domain"/>
    <property type="match status" value="1"/>
</dbReference>
<accession>A0A1E5SZ07</accession>
<comment type="caution">
    <text evidence="3">The sequence shown here is derived from an EMBL/GenBank/DDBJ whole genome shotgun (WGS) entry which is preliminary data.</text>
</comment>
<evidence type="ECO:0000256" key="1">
    <source>
        <dbReference type="SAM" id="SignalP"/>
    </source>
</evidence>
<dbReference type="RefSeq" id="WP_069835856.1">
    <property type="nucleotide sequence ID" value="NZ_MDGQ01000005.1"/>
</dbReference>
<feature type="domain" description="PKD" evidence="2">
    <location>
        <begin position="492"/>
        <end position="541"/>
    </location>
</feature>
<dbReference type="Pfam" id="PF13573">
    <property type="entry name" value="SprB"/>
    <property type="match status" value="2"/>
</dbReference>
<dbReference type="Gene3D" id="2.60.40.740">
    <property type="match status" value="2"/>
</dbReference>
<dbReference type="Gene3D" id="2.60.40.10">
    <property type="entry name" value="Immunoglobulins"/>
    <property type="match status" value="2"/>
</dbReference>
<dbReference type="PANTHER" id="PTHR46534">
    <property type="entry name" value="IGGFC_BINDING DOMAIN-CONTAINING PROTEIN"/>
    <property type="match status" value="1"/>
</dbReference>
<dbReference type="CDD" id="cd00146">
    <property type="entry name" value="PKD"/>
    <property type="match status" value="1"/>
</dbReference>
<dbReference type="OrthoDB" id="7794186at2"/>
<dbReference type="InterPro" id="IPR013783">
    <property type="entry name" value="Ig-like_fold"/>
</dbReference>
<dbReference type="InterPro" id="IPR035234">
    <property type="entry name" value="IgGFc-bd_N"/>
</dbReference>
<protein>
    <recommendedName>
        <fullName evidence="2">PKD domain-containing protein</fullName>
    </recommendedName>
</protein>
<gene>
    <name evidence="3" type="ORF">BFP71_12780</name>
</gene>
<dbReference type="InterPro" id="IPR000601">
    <property type="entry name" value="PKD_dom"/>
</dbReference>
<dbReference type="PANTHER" id="PTHR46534:SF1">
    <property type="entry name" value="IGGFC-BINDING PROTEIN N-TERMINAL DOMAIN-CONTAINING PROTEIN"/>
    <property type="match status" value="1"/>
</dbReference>
<dbReference type="InterPro" id="IPR022409">
    <property type="entry name" value="PKD/Chitinase_dom"/>
</dbReference>
<evidence type="ECO:0000313" key="4">
    <source>
        <dbReference type="Proteomes" id="UP000095552"/>
    </source>
</evidence>
<dbReference type="Pfam" id="PF13585">
    <property type="entry name" value="CHU_C"/>
    <property type="match status" value="1"/>
</dbReference>
<sequence length="1071" mass="116145">MKATEELKRLTLLLLLLICTFGANAQVTTEGRDFWFGFMQNFDPSAPSSLEIFLTSKERAEVEIFIYTDSRTITITVEPGVTHREVIASLTDNPFAASGSAQSQRRAIRVTSDVDISVYALNSRSRSADAAVILPVNTLGNQYYVSAYWEEYPTGDNFNSNNNGEQDSPSSFLIVAAADDTQIQITPSVNARGFNAGQTYDITLNQGDVYQVQADGDLTGTLIELNNDNTTECKNFAVFGGNQWGRVTGGDDCQSGSDIGGFAADHLYEQMFPVSTWGENYIAAPYELRTAYVLQITAAEDDTRIVIGGDVINLDAGMTERRLETDVVGIFADKPIQVAQFSQALSCDNNTNAGPGDPFMIMLSPNEQKLTQITFNALTANVIDNYFVTIITETAHIGDLTLDGNTIPSTDFISVPGSGFSYANVGINIGEDYTLVSDAGFIAYIYGFGNIESFGYAAGASLENLDLVIVGDDPEIALIDTEACVNNEVEFTLDFEVPAGEDPRFDTFEWDFGDGSLVVLGQDVVHTYLAPGEYNIMVRASQGGACGSSETVVKTITVIDNFVNAINGPSSVCPDVTDIEYVVDGFSEQTYVWEIQGGTITPTADNNRILVDWGVARDDAFLKVVGINELGCETDTLTLDVIINKRLEPALPQSNGFTANEVCFTDFNEVTYFTPQTNGSEYEWFIEGGTILTDNSLNEIRVQWPGPGTGKIWYREFNPAISDCEGFSDELEVIIYPEIISTPTITNALCNGDANGTISLTLSGGKPGNYSVSWSNGMMGQDITGLAAGDYVATITDALGCEIMETYTVTEPDVLAVSDMQLNPVRCFQESNGSALILVGGGTTFANGDYSYSWTGPNGFNTSTNTGQINGLRAGNYLVDIVDANGCETSATFVIDEPALLEPDLETLINEPICPQASDGTAFIDAKGGTPDYQFFWSNNSSVDDRTASNLSKGRYTVRIVDANGCETSLAIEVEERFPRIFIPTAFSPNGDQTNDVFAPVTDCAIRFSMQIYNKWGAVIYSTDDVNDGWDGNFEGQEAPSGKYSYVIFYAGTLNDVAFEETYRGSVKLIR</sequence>
<dbReference type="Pfam" id="PF18911">
    <property type="entry name" value="PKD_4"/>
    <property type="match status" value="1"/>
</dbReference>
<dbReference type="Pfam" id="PF19408">
    <property type="entry name" value="PKD_6"/>
    <property type="match status" value="1"/>
</dbReference>
<dbReference type="Pfam" id="PF17517">
    <property type="entry name" value="IgGFc_binding"/>
    <property type="match status" value="1"/>
</dbReference>
<dbReference type="EMBL" id="MDGQ01000005">
    <property type="protein sequence ID" value="OEK04351.1"/>
    <property type="molecule type" value="Genomic_DNA"/>
</dbReference>
<organism evidence="3 4">
    <name type="scientific">Roseivirga misakiensis</name>
    <dbReference type="NCBI Taxonomy" id="1563681"/>
    <lineage>
        <taxon>Bacteria</taxon>
        <taxon>Pseudomonadati</taxon>
        <taxon>Bacteroidota</taxon>
        <taxon>Cytophagia</taxon>
        <taxon>Cytophagales</taxon>
        <taxon>Roseivirgaceae</taxon>
        <taxon>Roseivirga</taxon>
    </lineage>
</organism>
<evidence type="ECO:0000313" key="3">
    <source>
        <dbReference type="EMBL" id="OEK04351.1"/>
    </source>
</evidence>
<feature type="signal peptide" evidence="1">
    <location>
        <begin position="1"/>
        <end position="25"/>
    </location>
</feature>
<reference evidence="3 4" key="1">
    <citation type="submission" date="2016-08" db="EMBL/GenBank/DDBJ databases">
        <title>Draft genome of Fabibacter sp. strain SK-8.</title>
        <authorList>
            <person name="Wong S.-K."/>
            <person name="Hamasaki K."/>
            <person name="Yoshizawa S."/>
        </authorList>
    </citation>
    <scope>NUCLEOTIDE SEQUENCE [LARGE SCALE GENOMIC DNA]</scope>
    <source>
        <strain evidence="3 4">SK-8</strain>
    </source>
</reference>